<evidence type="ECO:0000256" key="4">
    <source>
        <dbReference type="ARBA" id="ARBA00022692"/>
    </source>
</evidence>
<comment type="catalytic activity">
    <reaction evidence="14 15">
        <text>L-seryl-[protein] + ATP = O-phospho-L-seryl-[protein] + ADP + H(+)</text>
        <dbReference type="Rhea" id="RHEA:17989"/>
        <dbReference type="Rhea" id="RHEA-COMP:9863"/>
        <dbReference type="Rhea" id="RHEA-COMP:11604"/>
        <dbReference type="ChEBI" id="CHEBI:15378"/>
        <dbReference type="ChEBI" id="CHEBI:29999"/>
        <dbReference type="ChEBI" id="CHEBI:30616"/>
        <dbReference type="ChEBI" id="CHEBI:83421"/>
        <dbReference type="ChEBI" id="CHEBI:456216"/>
        <dbReference type="EC" id="2.7.11.1"/>
    </reaction>
</comment>
<feature type="domain" description="Apple" evidence="22">
    <location>
        <begin position="332"/>
        <end position="413"/>
    </location>
</feature>
<evidence type="ECO:0000256" key="16">
    <source>
        <dbReference type="PROSITE-ProRule" id="PRU10141"/>
    </source>
</evidence>
<accession>R9SA46</accession>
<feature type="chain" id="PRO_5004479908" description="Receptor-like serine/threonine-protein kinase" evidence="19">
    <location>
        <begin position="26"/>
        <end position="802"/>
    </location>
</feature>
<keyword evidence="12" id="KW-0325">Glycoprotein</keyword>
<dbReference type="Pfam" id="PF00069">
    <property type="entry name" value="Pkinase"/>
    <property type="match status" value="1"/>
</dbReference>
<dbReference type="FunFam" id="1.10.510.10:FF:000060">
    <property type="entry name" value="G-type lectin S-receptor-like serine/threonine-protein kinase"/>
    <property type="match status" value="1"/>
</dbReference>
<feature type="domain" description="Bulb-type lectin" evidence="21">
    <location>
        <begin position="22"/>
        <end position="158"/>
    </location>
</feature>
<dbReference type="InterPro" id="IPR003609">
    <property type="entry name" value="Pan_app"/>
</dbReference>
<dbReference type="SUPFAM" id="SSF51110">
    <property type="entry name" value="alpha-D-mannose-specific plant lectins"/>
    <property type="match status" value="1"/>
</dbReference>
<keyword evidence="7 15" id="KW-0418">Kinase</keyword>
<evidence type="ECO:0000256" key="19">
    <source>
        <dbReference type="SAM" id="SignalP"/>
    </source>
</evidence>
<dbReference type="PROSITE" id="PS50011">
    <property type="entry name" value="PROTEIN_KINASE_DOM"/>
    <property type="match status" value="1"/>
</dbReference>
<dbReference type="GO" id="GO:0106310">
    <property type="term" value="F:protein serine kinase activity"/>
    <property type="evidence" value="ECO:0007669"/>
    <property type="project" value="RHEA"/>
</dbReference>
<evidence type="ECO:0000313" key="23">
    <source>
        <dbReference type="EMBL" id="AGN12770.1"/>
    </source>
</evidence>
<evidence type="ECO:0000256" key="17">
    <source>
        <dbReference type="SAM" id="MobiDB-lite"/>
    </source>
</evidence>
<dbReference type="PANTHER" id="PTHR47974:SF23">
    <property type="entry name" value="RECEPTOR-LIKE SERINE_THREONINE-PROTEIN KINASE"/>
    <property type="match status" value="1"/>
</dbReference>
<evidence type="ECO:0000256" key="8">
    <source>
        <dbReference type="ARBA" id="ARBA00022840"/>
    </source>
</evidence>
<dbReference type="AlphaFoldDB" id="R9SA46"/>
<evidence type="ECO:0000256" key="13">
    <source>
        <dbReference type="ARBA" id="ARBA00047899"/>
    </source>
</evidence>
<comment type="catalytic activity">
    <reaction evidence="13 15">
        <text>L-threonyl-[protein] + ATP = O-phospho-L-threonyl-[protein] + ADP + H(+)</text>
        <dbReference type="Rhea" id="RHEA:46608"/>
        <dbReference type="Rhea" id="RHEA-COMP:11060"/>
        <dbReference type="Rhea" id="RHEA-COMP:11605"/>
        <dbReference type="ChEBI" id="CHEBI:15378"/>
        <dbReference type="ChEBI" id="CHEBI:30013"/>
        <dbReference type="ChEBI" id="CHEBI:30616"/>
        <dbReference type="ChEBI" id="CHEBI:61977"/>
        <dbReference type="ChEBI" id="CHEBI:456216"/>
        <dbReference type="EC" id="2.7.11.1"/>
    </reaction>
</comment>
<feature type="signal peptide" evidence="19">
    <location>
        <begin position="1"/>
        <end position="25"/>
    </location>
</feature>
<keyword evidence="3 15" id="KW-0808">Transferase</keyword>
<dbReference type="InterPro" id="IPR008271">
    <property type="entry name" value="Ser/Thr_kinase_AS"/>
</dbReference>
<keyword evidence="9 18" id="KW-1133">Transmembrane helix</keyword>
<dbReference type="GO" id="GO:0005524">
    <property type="term" value="F:ATP binding"/>
    <property type="evidence" value="ECO:0007669"/>
    <property type="project" value="UniProtKB-UniRule"/>
</dbReference>
<dbReference type="SMART" id="SM00220">
    <property type="entry name" value="S_TKc"/>
    <property type="match status" value="1"/>
</dbReference>
<evidence type="ECO:0000256" key="9">
    <source>
        <dbReference type="ARBA" id="ARBA00022989"/>
    </source>
</evidence>
<dbReference type="InterPro" id="IPR011009">
    <property type="entry name" value="Kinase-like_dom_sf"/>
</dbReference>
<reference evidence="23" key="2">
    <citation type="submission" date="2013-04" db="EMBL/GenBank/DDBJ databases">
        <authorList>
            <person name="Chantha S.-C."/>
            <person name="Platts A."/>
            <person name="Schoen D.J."/>
        </authorList>
    </citation>
    <scope>NUCLEOTIDE SEQUENCE</scope>
</reference>
<name>R9SA46_LEAAL</name>
<dbReference type="CDD" id="cd14066">
    <property type="entry name" value="STKc_IRAK"/>
    <property type="match status" value="1"/>
</dbReference>
<dbReference type="GO" id="GO:0016020">
    <property type="term" value="C:membrane"/>
    <property type="evidence" value="ECO:0007669"/>
    <property type="project" value="UniProtKB-SubCell"/>
</dbReference>
<dbReference type="EMBL" id="KC981240">
    <property type="protein sequence ID" value="AGN12770.1"/>
    <property type="molecule type" value="Genomic_DNA"/>
</dbReference>
<dbReference type="Gene3D" id="2.90.10.10">
    <property type="entry name" value="Bulb-type lectin domain"/>
    <property type="match status" value="1"/>
</dbReference>
<evidence type="ECO:0000256" key="6">
    <source>
        <dbReference type="ARBA" id="ARBA00022741"/>
    </source>
</evidence>
<dbReference type="PANTHER" id="PTHR47974">
    <property type="entry name" value="OS07G0415500 PROTEIN"/>
    <property type="match status" value="1"/>
</dbReference>
<evidence type="ECO:0000256" key="12">
    <source>
        <dbReference type="ARBA" id="ARBA00023180"/>
    </source>
</evidence>
<dbReference type="Pfam" id="PF00954">
    <property type="entry name" value="S_locus_glycop"/>
    <property type="match status" value="1"/>
</dbReference>
<keyword evidence="10 18" id="KW-0472">Membrane</keyword>
<keyword evidence="11" id="KW-1015">Disulfide bond</keyword>
<comment type="subcellular location">
    <subcellularLocation>
        <location evidence="1">Membrane</location>
        <topology evidence="1">Single-pass membrane protein</topology>
    </subcellularLocation>
</comment>
<evidence type="ECO:0000256" key="2">
    <source>
        <dbReference type="ARBA" id="ARBA00022527"/>
    </source>
</evidence>
<dbReference type="GO" id="GO:0048544">
    <property type="term" value="P:recognition of pollen"/>
    <property type="evidence" value="ECO:0007669"/>
    <property type="project" value="InterPro"/>
</dbReference>
<evidence type="ECO:0000259" key="21">
    <source>
        <dbReference type="PROSITE" id="PS50927"/>
    </source>
</evidence>
<sequence>MTTLNNSYTFFQLFLLLVSFGVSLSINGFSLTARESVKLSEYKRSIVSPGEIFELGLFKAATRWTDMDGWYLGIWYKRLPTLVVWIANRDYPLSNSTATLKISNNNLFLDDDQSGLPVWNTNVINQINIEEPSVAELLDNGNFVLRYSNSKSFQWQSFDYPTDFLLPGMKLGWDRTKNLNKTLTSWASLTEPTSGSYVFAIENWTVSHGLLYSNGQLEFRTGPLYRNIVNITETEDEISHSLNITPNVSSTSLLQLTTAGTLQLTEFIGGERHFLFLFPLDRCDFYNKCGENSYCITNETCVCIAGFQPGGQYAVGLTKSKPRCLRKSNLSCLEKEFKKIRNVKLPDTQYAIADTKVGLEECEKRCLMNCNCTAFANTDMGNGESGCVMWTGDLIDVRSYNTDEGQDLYVKLPADDLRGKRNVNIKTIIGSIIGGLGLLGLVCYWLVITRNRSKTNSPSDSSQVFEDWGSICMDYDVIATATGNFSDSNTLGKGGFGTVYKGQLPDGHKIAVKKMTADSKGGLTGLGNEINLIAKVQHSNLIRLLGFCSTSHPDHNLLVYEYVENSSLDTYIFDTTGQYALDWEMRFEIIKGIVRGLIYLHQDSRFRIIHLDLKPNNILLDKDMIPKISDFGLAQTLERNATKGFVETAVGTFGYIAPELRNDNVYSVKSDVYSFGVMLLEIVSGKKNMEYFKNFDGTSLLRYIWDSWSKGKVLEIVDPVLKDSSLSSLQEEEIRRCVQIGLLCVHESPEDRPTMTLILSLLGKEVDFIDRPKPPAETEWTGIKGEASTSTAPPIASTMGAR</sequence>
<dbReference type="EC" id="2.7.11.1" evidence="15"/>
<keyword evidence="2 15" id="KW-0723">Serine/threonine-protein kinase</keyword>
<dbReference type="PROSITE" id="PS00107">
    <property type="entry name" value="PROTEIN_KINASE_ATP"/>
    <property type="match status" value="1"/>
</dbReference>
<keyword evidence="23" id="KW-0675">Receptor</keyword>
<evidence type="ECO:0000259" key="22">
    <source>
        <dbReference type="PROSITE" id="PS50948"/>
    </source>
</evidence>
<dbReference type="InterPro" id="IPR000858">
    <property type="entry name" value="S_locus_glycoprot_dom"/>
</dbReference>
<dbReference type="SMART" id="SM00108">
    <property type="entry name" value="B_lectin"/>
    <property type="match status" value="1"/>
</dbReference>
<proteinExistence type="inferred from homology"/>
<dbReference type="SUPFAM" id="SSF56112">
    <property type="entry name" value="Protein kinase-like (PK-like)"/>
    <property type="match status" value="1"/>
</dbReference>
<dbReference type="CDD" id="cd01098">
    <property type="entry name" value="PAN_AP_plant"/>
    <property type="match status" value="1"/>
</dbReference>
<dbReference type="InterPro" id="IPR017441">
    <property type="entry name" value="Protein_kinase_ATP_BS"/>
</dbReference>
<dbReference type="Gene3D" id="3.30.200.20">
    <property type="entry name" value="Phosphorylase Kinase, domain 1"/>
    <property type="match status" value="1"/>
</dbReference>
<evidence type="ECO:0000256" key="7">
    <source>
        <dbReference type="ARBA" id="ARBA00022777"/>
    </source>
</evidence>
<evidence type="ECO:0000256" key="15">
    <source>
        <dbReference type="PIRNR" id="PIRNR000641"/>
    </source>
</evidence>
<feature type="transmembrane region" description="Helical" evidence="18">
    <location>
        <begin position="428"/>
        <end position="447"/>
    </location>
</feature>
<gene>
    <name evidence="23" type="primary">Lal2</name>
</gene>
<evidence type="ECO:0000256" key="14">
    <source>
        <dbReference type="ARBA" id="ARBA00048679"/>
    </source>
</evidence>
<feature type="region of interest" description="Disordered" evidence="17">
    <location>
        <begin position="775"/>
        <end position="802"/>
    </location>
</feature>
<evidence type="ECO:0000256" key="3">
    <source>
        <dbReference type="ARBA" id="ARBA00022679"/>
    </source>
</evidence>
<comment type="similarity">
    <text evidence="15">Belongs to the protein kinase superfamily. Ser/Thr protein kinase family.</text>
</comment>
<dbReference type="PROSITE" id="PS50948">
    <property type="entry name" value="PAN"/>
    <property type="match status" value="1"/>
</dbReference>
<evidence type="ECO:0000256" key="18">
    <source>
        <dbReference type="SAM" id="Phobius"/>
    </source>
</evidence>
<dbReference type="GO" id="GO:0004674">
    <property type="term" value="F:protein serine/threonine kinase activity"/>
    <property type="evidence" value="ECO:0007669"/>
    <property type="project" value="UniProtKB-KW"/>
</dbReference>
<evidence type="ECO:0000256" key="5">
    <source>
        <dbReference type="ARBA" id="ARBA00022729"/>
    </source>
</evidence>
<dbReference type="SMART" id="SM00473">
    <property type="entry name" value="PAN_AP"/>
    <property type="match status" value="1"/>
</dbReference>
<dbReference type="PIRSF" id="PIRSF000641">
    <property type="entry name" value="SRK"/>
    <property type="match status" value="1"/>
</dbReference>
<keyword evidence="5 19" id="KW-0732">Signal</keyword>
<dbReference type="InterPro" id="IPR000719">
    <property type="entry name" value="Prot_kinase_dom"/>
</dbReference>
<dbReference type="PROSITE" id="PS00108">
    <property type="entry name" value="PROTEIN_KINASE_ST"/>
    <property type="match status" value="1"/>
</dbReference>
<dbReference type="Pfam" id="PF08276">
    <property type="entry name" value="PAN_2"/>
    <property type="match status" value="1"/>
</dbReference>
<evidence type="ECO:0000259" key="20">
    <source>
        <dbReference type="PROSITE" id="PS50011"/>
    </source>
</evidence>
<evidence type="ECO:0000256" key="1">
    <source>
        <dbReference type="ARBA" id="ARBA00004167"/>
    </source>
</evidence>
<keyword evidence="8 15" id="KW-0067">ATP-binding</keyword>
<dbReference type="Pfam" id="PF01453">
    <property type="entry name" value="B_lectin"/>
    <property type="match status" value="1"/>
</dbReference>
<evidence type="ECO:0000256" key="10">
    <source>
        <dbReference type="ARBA" id="ARBA00023136"/>
    </source>
</evidence>
<keyword evidence="4 18" id="KW-0812">Transmembrane</keyword>
<dbReference type="FunFam" id="3.30.200.20:FF:000162">
    <property type="entry name" value="Adenine nucleotide alpha hydrolase-like domain kinase"/>
    <property type="match status" value="1"/>
</dbReference>
<dbReference type="Gene3D" id="1.10.510.10">
    <property type="entry name" value="Transferase(Phosphotransferase) domain 1"/>
    <property type="match status" value="1"/>
</dbReference>
<keyword evidence="6 15" id="KW-0547">Nucleotide-binding</keyword>
<feature type="binding site" evidence="16">
    <location>
        <position position="514"/>
    </location>
    <ligand>
        <name>ATP</name>
        <dbReference type="ChEBI" id="CHEBI:30616"/>
    </ligand>
</feature>
<evidence type="ECO:0000256" key="11">
    <source>
        <dbReference type="ARBA" id="ARBA00023157"/>
    </source>
</evidence>
<dbReference type="PROSITE" id="PS50927">
    <property type="entry name" value="BULB_LECTIN"/>
    <property type="match status" value="1"/>
</dbReference>
<dbReference type="CDD" id="cd00028">
    <property type="entry name" value="B_lectin"/>
    <property type="match status" value="1"/>
</dbReference>
<dbReference type="InterPro" id="IPR036426">
    <property type="entry name" value="Bulb-type_lectin_dom_sf"/>
</dbReference>
<feature type="domain" description="Protein kinase" evidence="20">
    <location>
        <begin position="485"/>
        <end position="769"/>
    </location>
</feature>
<dbReference type="InterPro" id="IPR024171">
    <property type="entry name" value="SRK-like_kinase"/>
</dbReference>
<reference evidence="23" key="1">
    <citation type="journal article" date="2013" name="PLoS Biol.">
        <title>Secondary evolution of a self-incompatibility locus in the brassicaceae genus leavenworthia.</title>
        <authorList>
            <person name="Chantha S.C."/>
            <person name="Herman A.C."/>
            <person name="Platts A.E."/>
            <person name="Vekemans X."/>
            <person name="Schoen D.J."/>
        </authorList>
    </citation>
    <scope>NUCLEOTIDE SEQUENCE</scope>
</reference>
<protein>
    <recommendedName>
        <fullName evidence="15">Receptor-like serine/threonine-protein kinase</fullName>
        <ecNumber evidence="15">2.7.11.1</ecNumber>
    </recommendedName>
</protein>
<dbReference type="InterPro" id="IPR001480">
    <property type="entry name" value="Bulb-type_lectin_dom"/>
</dbReference>
<organism evidence="23">
    <name type="scientific">Leavenworthia alabamica</name>
    <name type="common">Alabama glade-cress</name>
    <dbReference type="NCBI Taxonomy" id="310722"/>
    <lineage>
        <taxon>Eukaryota</taxon>
        <taxon>Viridiplantae</taxon>
        <taxon>Streptophyta</taxon>
        <taxon>Embryophyta</taxon>
        <taxon>Tracheophyta</taxon>
        <taxon>Spermatophyta</taxon>
        <taxon>Magnoliopsida</taxon>
        <taxon>eudicotyledons</taxon>
        <taxon>Gunneridae</taxon>
        <taxon>Pentapetalae</taxon>
        <taxon>rosids</taxon>
        <taxon>malvids</taxon>
        <taxon>Brassicales</taxon>
        <taxon>Brassicaceae</taxon>
        <taxon>Cardamineae</taxon>
        <taxon>Leavenworthia</taxon>
    </lineage>
</organism>